<gene>
    <name evidence="1" type="ORF">LSH36_165g00005</name>
</gene>
<organism evidence="1 2">
    <name type="scientific">Paralvinella palmiformis</name>
    <dbReference type="NCBI Taxonomy" id="53620"/>
    <lineage>
        <taxon>Eukaryota</taxon>
        <taxon>Metazoa</taxon>
        <taxon>Spiralia</taxon>
        <taxon>Lophotrochozoa</taxon>
        <taxon>Annelida</taxon>
        <taxon>Polychaeta</taxon>
        <taxon>Sedentaria</taxon>
        <taxon>Canalipalpata</taxon>
        <taxon>Terebellida</taxon>
        <taxon>Terebelliformia</taxon>
        <taxon>Alvinellidae</taxon>
        <taxon>Paralvinella</taxon>
    </lineage>
</organism>
<sequence length="257" mass="29575">MPDPVANKRGDQEFIFYNSELYYNRTGCHNYVYHRGVCHTKFGDGPSRDADIDSVIPPANHQLRVFLNLKIELQMDEYFTGEINETMERFNFNKRNQAMDENVDNYVTCPRTLAKTCNFCDNCGDSLIRDRIIMGIIYEGYENSQADLLKVGKLTLKECINICRSAEAIKRHMKLMSSIVKEDIHKVSVRSKYNPKRPVNDRGKHQKYSAKGTMSRCKLCGQEHGLRNLNVLHGELSARNVTIETILLLYARIATIN</sequence>
<accession>A0AAD9JSP0</accession>
<proteinExistence type="predicted"/>
<dbReference type="AlphaFoldDB" id="A0AAD9JSP0"/>
<evidence type="ECO:0000313" key="1">
    <source>
        <dbReference type="EMBL" id="KAK2158689.1"/>
    </source>
</evidence>
<name>A0AAD9JSP0_9ANNE</name>
<keyword evidence="2" id="KW-1185">Reference proteome</keyword>
<evidence type="ECO:0000313" key="2">
    <source>
        <dbReference type="Proteomes" id="UP001208570"/>
    </source>
</evidence>
<dbReference type="Proteomes" id="UP001208570">
    <property type="component" value="Unassembled WGS sequence"/>
</dbReference>
<reference evidence="1" key="1">
    <citation type="journal article" date="2023" name="Mol. Biol. Evol.">
        <title>Third-Generation Sequencing Reveals the Adaptive Role of the Epigenome in Three Deep-Sea Polychaetes.</title>
        <authorList>
            <person name="Perez M."/>
            <person name="Aroh O."/>
            <person name="Sun Y."/>
            <person name="Lan Y."/>
            <person name="Juniper S.K."/>
            <person name="Young C.R."/>
            <person name="Angers B."/>
            <person name="Qian P.Y."/>
        </authorList>
    </citation>
    <scope>NUCLEOTIDE SEQUENCE</scope>
    <source>
        <strain evidence="1">P08H-3</strain>
    </source>
</reference>
<dbReference type="PANTHER" id="PTHR33198">
    <property type="entry name" value="ANK_REP_REGION DOMAIN-CONTAINING PROTEIN-RELATED"/>
    <property type="match status" value="1"/>
</dbReference>
<comment type="caution">
    <text evidence="1">The sequence shown here is derived from an EMBL/GenBank/DDBJ whole genome shotgun (WGS) entry which is preliminary data.</text>
</comment>
<protein>
    <submittedName>
        <fullName evidence="1">Uncharacterized protein</fullName>
    </submittedName>
</protein>
<dbReference type="EMBL" id="JAODUP010000165">
    <property type="protein sequence ID" value="KAK2158689.1"/>
    <property type="molecule type" value="Genomic_DNA"/>
</dbReference>